<dbReference type="EMBL" id="JAHEPS010000004">
    <property type="protein sequence ID" value="MBT1445370.1"/>
    <property type="molecule type" value="Genomic_DNA"/>
</dbReference>
<feature type="transmembrane region" description="Helical" evidence="1">
    <location>
        <begin position="217"/>
        <end position="238"/>
    </location>
</feature>
<keyword evidence="1" id="KW-0472">Membrane</keyword>
<feature type="transmembrane region" description="Helical" evidence="1">
    <location>
        <begin position="139"/>
        <end position="164"/>
    </location>
</feature>
<evidence type="ECO:0000313" key="2">
    <source>
        <dbReference type="EMBL" id="MBT1445370.1"/>
    </source>
</evidence>
<proteinExistence type="predicted"/>
<feature type="transmembrane region" description="Helical" evidence="1">
    <location>
        <begin position="69"/>
        <end position="88"/>
    </location>
</feature>
<reference evidence="2 3" key="1">
    <citation type="submission" date="2021-05" db="EMBL/GenBank/DDBJ databases">
        <title>Shewanella sp. JM162201.</title>
        <authorList>
            <person name="Xu S."/>
            <person name="Li A."/>
        </authorList>
    </citation>
    <scope>NUCLEOTIDE SEQUENCE [LARGE SCALE GENOMIC DNA]</scope>
    <source>
        <strain evidence="2 3">JM162201</strain>
    </source>
</reference>
<name>A0ABS5V658_9GAMM</name>
<keyword evidence="1" id="KW-0812">Transmembrane</keyword>
<keyword evidence="3" id="KW-1185">Reference proteome</keyword>
<organism evidence="2 3">
    <name type="scientific">Shewanella jiangmenensis</name>
    <dbReference type="NCBI Taxonomy" id="2837387"/>
    <lineage>
        <taxon>Bacteria</taxon>
        <taxon>Pseudomonadati</taxon>
        <taxon>Pseudomonadota</taxon>
        <taxon>Gammaproteobacteria</taxon>
        <taxon>Alteromonadales</taxon>
        <taxon>Shewanellaceae</taxon>
        <taxon>Shewanella</taxon>
    </lineage>
</organism>
<feature type="transmembrane region" description="Helical" evidence="1">
    <location>
        <begin position="6"/>
        <end position="27"/>
    </location>
</feature>
<gene>
    <name evidence="2" type="ORF">KJI95_12650</name>
</gene>
<comment type="caution">
    <text evidence="2">The sequence shown here is derived from an EMBL/GenBank/DDBJ whole genome shotgun (WGS) entry which is preliminary data.</text>
</comment>
<sequence length="296" mass="33816">MTEFLEQGFFWLSLLGGVHCLGLALYLRYIYRAANGTHHLLAGIFALLSLSFFSGLLSRETVSLPMPLVYSLFIPGYFLLMPLLYHYCRRSLSDDEHMSPLHYLTAPLVAVWVGLDQWLEPGLMRAGEPGKLSLADYTPLAATLTVLLFLQTCIYYLLIFRLLAKHWSRSKRARAESLQDIRFRWLLTLCMALMLNWLVRVILTLVPVYFGDGVSELMLMLPRVILLLSLYLLAFYGLNRITHAAYLRGRLALPPALAQKSSSQLLSADELNYLQELLQERPAQNSKTESENDLRR</sequence>
<dbReference type="Proteomes" id="UP001195903">
    <property type="component" value="Unassembled WGS sequence"/>
</dbReference>
<accession>A0ABS5V658</accession>
<evidence type="ECO:0000256" key="1">
    <source>
        <dbReference type="SAM" id="Phobius"/>
    </source>
</evidence>
<protein>
    <recommendedName>
        <fullName evidence="4">AraC family transcriptional regulator</fullName>
    </recommendedName>
</protein>
<feature type="transmembrane region" description="Helical" evidence="1">
    <location>
        <begin position="39"/>
        <end position="57"/>
    </location>
</feature>
<evidence type="ECO:0008006" key="4">
    <source>
        <dbReference type="Google" id="ProtNLM"/>
    </source>
</evidence>
<feature type="transmembrane region" description="Helical" evidence="1">
    <location>
        <begin position="185"/>
        <end position="211"/>
    </location>
</feature>
<keyword evidence="1" id="KW-1133">Transmembrane helix</keyword>
<feature type="transmembrane region" description="Helical" evidence="1">
    <location>
        <begin position="100"/>
        <end position="119"/>
    </location>
</feature>
<dbReference type="RefSeq" id="WP_214507563.1">
    <property type="nucleotide sequence ID" value="NZ_JAHEPS010000004.1"/>
</dbReference>
<evidence type="ECO:0000313" key="3">
    <source>
        <dbReference type="Proteomes" id="UP001195903"/>
    </source>
</evidence>